<accession>A0ABV8CSA6</accession>
<dbReference type="InterPro" id="IPR012338">
    <property type="entry name" value="Beta-lactam/transpept-like"/>
</dbReference>
<feature type="signal peptide" evidence="1">
    <location>
        <begin position="1"/>
        <end position="20"/>
    </location>
</feature>
<evidence type="ECO:0000259" key="2">
    <source>
        <dbReference type="Pfam" id="PF08486"/>
    </source>
</evidence>
<dbReference type="EMBL" id="JBHSAF010000015">
    <property type="protein sequence ID" value="MFC3914764.1"/>
    <property type="molecule type" value="Genomic_DNA"/>
</dbReference>
<proteinExistence type="predicted"/>
<evidence type="ECO:0000256" key="1">
    <source>
        <dbReference type="SAM" id="SignalP"/>
    </source>
</evidence>
<dbReference type="InterPro" id="IPR013693">
    <property type="entry name" value="SpoIID/LytB_N"/>
</dbReference>
<feature type="domain" description="DUF2300" evidence="3">
    <location>
        <begin position="410"/>
        <end position="529"/>
    </location>
</feature>
<feature type="domain" description="DUF2300" evidence="3">
    <location>
        <begin position="82"/>
        <end position="176"/>
    </location>
</feature>
<evidence type="ECO:0000313" key="4">
    <source>
        <dbReference type="EMBL" id="MFC3914764.1"/>
    </source>
</evidence>
<dbReference type="Proteomes" id="UP001595692">
    <property type="component" value="Unassembled WGS sequence"/>
</dbReference>
<reference evidence="5" key="1">
    <citation type="journal article" date="2019" name="Int. J. Syst. Evol. Microbiol.">
        <title>The Global Catalogue of Microorganisms (GCM) 10K type strain sequencing project: providing services to taxonomists for standard genome sequencing and annotation.</title>
        <authorList>
            <consortium name="The Broad Institute Genomics Platform"/>
            <consortium name="The Broad Institute Genome Sequencing Center for Infectious Disease"/>
            <person name="Wu L."/>
            <person name="Ma J."/>
        </authorList>
    </citation>
    <scope>NUCLEOTIDE SEQUENCE [LARGE SCALE GENOMIC DNA]</scope>
    <source>
        <strain evidence="5">CCUG 54939</strain>
    </source>
</reference>
<comment type="caution">
    <text evidence="4">The sequence shown here is derived from an EMBL/GenBank/DDBJ whole genome shotgun (WGS) entry which is preliminary data.</text>
</comment>
<organism evidence="4 5">
    <name type="scientific">Pseudaeromonas sharmana</name>
    <dbReference type="NCBI Taxonomy" id="328412"/>
    <lineage>
        <taxon>Bacteria</taxon>
        <taxon>Pseudomonadati</taxon>
        <taxon>Pseudomonadota</taxon>
        <taxon>Gammaproteobacteria</taxon>
        <taxon>Aeromonadales</taxon>
        <taxon>Aeromonadaceae</taxon>
        <taxon>Pseudaeromonas</taxon>
    </lineage>
</organism>
<evidence type="ECO:0000259" key="3">
    <source>
        <dbReference type="Pfam" id="PF10062"/>
    </source>
</evidence>
<dbReference type="InterPro" id="IPR018748">
    <property type="entry name" value="DUF2300_secreted"/>
</dbReference>
<dbReference type="Pfam" id="PF08486">
    <property type="entry name" value="SpoIID"/>
    <property type="match status" value="1"/>
</dbReference>
<gene>
    <name evidence="4" type="ORF">ACFOSS_15045</name>
</gene>
<sequence length="549" mass="61755">MCRYRLLAMLLLCPPLQGYAADRLVLASGDGEYQAWQWPDNQAAEASRWQTPLGSVWKLFVYAYLVETQQREPLLQCTGEHPEQERYCCEPQERIDRDTALSRSCGLYFTPARLRLDAEAWRRHWQQRSAPDWLGTLSALDERQLVGVDELLHQLEQFPLAVIQQAQAALVGTSLQGRGRDALPTLGTLAIVKTFTMPTPDGTLGGGAGWSQDGHALWFAGRGNSQQVMSRLAPRLAHTLLDTPVRDNSCVRVRFFARYPLLKIVNAHGSALALHKQPLQGHYRLYFKNGQQLDWQTAEHRFWLQAGADQPAEIWGRLNETEYVARVVDREAQAEASQAAKALAIAARSYLHQQARFDGECLQIDDSSARQRVSAQPATAAALAASRTTAGLMLRNTPVQYHLHRAGSNQLSWQQALEWQSQGLDFVQILARAYPDAQLSWQGSASAQECQPLSEPSRWLRQQLPKWQAVLQTTEGFEAIALPQICLLQHGRPYADQKAQRIYLRPATSLESRITLVHEYLHLALAHHPAGADETYIEQLARELVRGEL</sequence>
<protein>
    <submittedName>
        <fullName evidence="4">DUF2300 domain-containing protein</fullName>
    </submittedName>
</protein>
<keyword evidence="1" id="KW-0732">Signal</keyword>
<name>A0ABV8CSA6_9GAMM</name>
<feature type="domain" description="Sporulation stage II protein D amidase enhancer LytB N-terminal" evidence="2">
    <location>
        <begin position="318"/>
        <end position="375"/>
    </location>
</feature>
<evidence type="ECO:0000313" key="5">
    <source>
        <dbReference type="Proteomes" id="UP001595692"/>
    </source>
</evidence>
<feature type="chain" id="PRO_5045416633" evidence="1">
    <location>
        <begin position="21"/>
        <end position="549"/>
    </location>
</feature>
<dbReference type="SUPFAM" id="SSF56601">
    <property type="entry name" value="beta-lactamase/transpeptidase-like"/>
    <property type="match status" value="1"/>
</dbReference>
<dbReference type="RefSeq" id="WP_377154094.1">
    <property type="nucleotide sequence ID" value="NZ_JBHSAF010000015.1"/>
</dbReference>
<dbReference type="Pfam" id="PF10062">
    <property type="entry name" value="DUF2300"/>
    <property type="match status" value="2"/>
</dbReference>
<keyword evidence="5" id="KW-1185">Reference proteome</keyword>